<dbReference type="InterPro" id="IPR055170">
    <property type="entry name" value="GFO_IDH_MocA-like_dom"/>
</dbReference>
<reference evidence="5 6" key="1">
    <citation type="journal article" date="2017" name="Int. J. Syst. Evol. Microbiol.">
        <title>Pseudokineococcus basanitobsidens sp. nov., isolated from volcanic rock.</title>
        <authorList>
            <person name="Lee D.W."/>
            <person name="Park M.Y."/>
            <person name="Kim J.J."/>
            <person name="Kim B.S."/>
        </authorList>
    </citation>
    <scope>NUCLEOTIDE SEQUENCE [LARGE SCALE GENOMIC DNA]</scope>
    <source>
        <strain evidence="5 6">DSM 103726</strain>
    </source>
</reference>
<gene>
    <name evidence="5" type="ORF">WDZ17_15265</name>
</gene>
<dbReference type="EMBL" id="JBBIAA010000028">
    <property type="protein sequence ID" value="MEJ5946657.1"/>
    <property type="molecule type" value="Genomic_DNA"/>
</dbReference>
<evidence type="ECO:0000313" key="5">
    <source>
        <dbReference type="EMBL" id="MEJ5946657.1"/>
    </source>
</evidence>
<feature type="domain" description="Gfo/Idh/MocA-like oxidoreductase N-terminal" evidence="3">
    <location>
        <begin position="30"/>
        <end position="145"/>
    </location>
</feature>
<dbReference type="RefSeq" id="WP_339576039.1">
    <property type="nucleotide sequence ID" value="NZ_JBBIAA010000028.1"/>
</dbReference>
<dbReference type="Pfam" id="PF01408">
    <property type="entry name" value="GFO_IDH_MocA"/>
    <property type="match status" value="1"/>
</dbReference>
<comment type="caution">
    <text evidence="5">The sequence shown here is derived from an EMBL/GenBank/DDBJ whole genome shotgun (WGS) entry which is preliminary data.</text>
</comment>
<dbReference type="InterPro" id="IPR036291">
    <property type="entry name" value="NAD(P)-bd_dom_sf"/>
</dbReference>
<dbReference type="Gene3D" id="3.40.50.720">
    <property type="entry name" value="NAD(P)-binding Rossmann-like Domain"/>
    <property type="match status" value="1"/>
</dbReference>
<feature type="region of interest" description="Disordered" evidence="2">
    <location>
        <begin position="1"/>
        <end position="30"/>
    </location>
</feature>
<dbReference type="Pfam" id="PF22725">
    <property type="entry name" value="GFO_IDH_MocA_C3"/>
    <property type="match status" value="1"/>
</dbReference>
<keyword evidence="6" id="KW-1185">Reference proteome</keyword>
<accession>A0ABU8RNI4</accession>
<feature type="compositionally biased region" description="Basic and acidic residues" evidence="2">
    <location>
        <begin position="17"/>
        <end position="28"/>
    </location>
</feature>
<dbReference type="PANTHER" id="PTHR43818:SF11">
    <property type="entry name" value="BCDNA.GH03377"/>
    <property type="match status" value="1"/>
</dbReference>
<name>A0ABU8RNI4_9ACTN</name>
<dbReference type="SUPFAM" id="SSF51735">
    <property type="entry name" value="NAD(P)-binding Rossmann-fold domains"/>
    <property type="match status" value="1"/>
</dbReference>
<dbReference type="PANTHER" id="PTHR43818">
    <property type="entry name" value="BCDNA.GH03377"/>
    <property type="match status" value="1"/>
</dbReference>
<proteinExistence type="predicted"/>
<organism evidence="5 6">
    <name type="scientific">Pseudokineococcus basanitobsidens</name>
    <dbReference type="NCBI Taxonomy" id="1926649"/>
    <lineage>
        <taxon>Bacteria</taxon>
        <taxon>Bacillati</taxon>
        <taxon>Actinomycetota</taxon>
        <taxon>Actinomycetes</taxon>
        <taxon>Kineosporiales</taxon>
        <taxon>Kineosporiaceae</taxon>
        <taxon>Pseudokineococcus</taxon>
    </lineage>
</organism>
<protein>
    <submittedName>
        <fullName evidence="5">Gfo/Idh/MocA family oxidoreductase</fullName>
    </submittedName>
</protein>
<evidence type="ECO:0000259" key="3">
    <source>
        <dbReference type="Pfam" id="PF01408"/>
    </source>
</evidence>
<dbReference type="Proteomes" id="UP001387100">
    <property type="component" value="Unassembled WGS sequence"/>
</dbReference>
<dbReference type="InterPro" id="IPR000683">
    <property type="entry name" value="Gfo/Idh/MocA-like_OxRdtase_N"/>
</dbReference>
<evidence type="ECO:0000256" key="1">
    <source>
        <dbReference type="ARBA" id="ARBA00023002"/>
    </source>
</evidence>
<evidence type="ECO:0000256" key="2">
    <source>
        <dbReference type="SAM" id="MobiDB-lite"/>
    </source>
</evidence>
<dbReference type="Gene3D" id="3.30.360.10">
    <property type="entry name" value="Dihydrodipicolinate Reductase, domain 2"/>
    <property type="match status" value="1"/>
</dbReference>
<feature type="domain" description="GFO/IDH/MocA-like oxidoreductase" evidence="4">
    <location>
        <begin position="156"/>
        <end position="290"/>
    </location>
</feature>
<dbReference type="InterPro" id="IPR050463">
    <property type="entry name" value="Gfo/Idh/MocA_oxidrdct_glycsds"/>
</dbReference>
<evidence type="ECO:0000259" key="4">
    <source>
        <dbReference type="Pfam" id="PF22725"/>
    </source>
</evidence>
<sequence length="404" mass="41699">MTEHDPEPPDPGGAPPRRADPGRPDDGSPLRVGVVGAGFISAQYSQTLRRLPQLRVAAVADAVPGRAEALAAEHAGARALGLEALLADDEVDVVLNLTLPAGHADVARQALAAGRHVYGEKPLATSREDGRSVLRAAEKAGLRVGCAPDTVLGTGVQTARALVDDGAIGVPHAATAFMTTPGHERWHPQPDFYYAPGGGPLQDMGPYYVSALVHLLGPVVRVTGASTRSREERVVGSGPREGERVPVTVDTHVTGVLEHASGALTTLVMSFDAWAAHLPNLEVHGSEGSLSVPDPNYFDGVVEVARAGEQPLRGHVWEDVGLRAGYLGAGRGHGLADLALALRAGEPHRASAELALHVVDVMACLEEAAASGTGAATTTTCERPAAVPGLVDLSASAGRESTRG</sequence>
<dbReference type="SUPFAM" id="SSF55347">
    <property type="entry name" value="Glyceraldehyde-3-phosphate dehydrogenase-like, C-terminal domain"/>
    <property type="match status" value="1"/>
</dbReference>
<evidence type="ECO:0000313" key="6">
    <source>
        <dbReference type="Proteomes" id="UP001387100"/>
    </source>
</evidence>
<keyword evidence="1" id="KW-0560">Oxidoreductase</keyword>